<evidence type="ECO:0000256" key="6">
    <source>
        <dbReference type="SAM" id="Phobius"/>
    </source>
</evidence>
<dbReference type="AlphaFoldDB" id="A0AAV3VVL3"/>
<feature type="transmembrane region" description="Helical" evidence="6">
    <location>
        <begin position="321"/>
        <end position="341"/>
    </location>
</feature>
<keyword evidence="2" id="KW-1003">Cell membrane</keyword>
<evidence type="ECO:0000256" key="3">
    <source>
        <dbReference type="ARBA" id="ARBA00022692"/>
    </source>
</evidence>
<feature type="transmembrane region" description="Helical" evidence="6">
    <location>
        <begin position="378"/>
        <end position="398"/>
    </location>
</feature>
<evidence type="ECO:0000256" key="5">
    <source>
        <dbReference type="ARBA" id="ARBA00023136"/>
    </source>
</evidence>
<feature type="transmembrane region" description="Helical" evidence="6">
    <location>
        <begin position="85"/>
        <end position="106"/>
    </location>
</feature>
<feature type="transmembrane region" description="Helical" evidence="6">
    <location>
        <begin position="435"/>
        <end position="453"/>
    </location>
</feature>
<keyword evidence="5 6" id="KW-0472">Membrane</keyword>
<sequence length="459" mass="52389">MNKNYNELKRNTIIIAIANMGSKIIAFILAPLYSYFMTVAQYGIMDLINSTMGLVLPLLCLDIYEATFRYSNDKKYDKKKVFSSSFVISLPGILVCFMIPFFTFRFDFSQQYIIIVCICAILGSINFIMAQYLRGSDKMFLFALSGVVSSVSLLFSNCVFMVLLNQGLYGWLLSFLISKIVETIYLGIACKITKNFSVHAIDRKYMKEFIKFCLPLLPTATMWWIMDLSDRYMLTFFMGTTATGIYSVANKLPNILSIFENIFYQAWQTTAINSIDNNDRDRLYSDVFNNYLSVMVVGLLGILVITKPMILVLFAEEYASAWLYVPLLILSVVLHALNGNLGSLYSVFKDTKGALYSTLIGAVTNIILNIIFIPVLGIMGAALNTLLGYFVTIVYRWFDTKKFANITLNIRELYIYVLLVGIQLFLYYISGIWSYIVRCIILIVLLISKRNLFLKMLKK</sequence>
<feature type="transmembrane region" description="Helical" evidence="6">
    <location>
        <begin position="410"/>
        <end position="429"/>
    </location>
</feature>
<evidence type="ECO:0000313" key="8">
    <source>
        <dbReference type="Proteomes" id="UP000325212"/>
    </source>
</evidence>
<evidence type="ECO:0000256" key="1">
    <source>
        <dbReference type="ARBA" id="ARBA00004651"/>
    </source>
</evidence>
<dbReference type="PANTHER" id="PTHR30250:SF11">
    <property type="entry name" value="O-ANTIGEN TRANSPORTER-RELATED"/>
    <property type="match status" value="1"/>
</dbReference>
<reference evidence="7 8" key="1">
    <citation type="submission" date="2019-06" db="EMBL/GenBank/DDBJ databases">
        <title>Draft genome sequence of Clostridium diolis DSM 15410.</title>
        <authorList>
            <person name="Kobayashi H."/>
            <person name="Tanizawa Y."/>
            <person name="Tohno M."/>
        </authorList>
    </citation>
    <scope>NUCLEOTIDE SEQUENCE [LARGE SCALE GENOMIC DNA]</scope>
    <source>
        <strain evidence="7 8">DSM 15410</strain>
    </source>
</reference>
<keyword evidence="8" id="KW-1185">Reference proteome</keyword>
<feature type="transmembrane region" description="Helical" evidence="6">
    <location>
        <begin position="291"/>
        <end position="315"/>
    </location>
</feature>
<proteinExistence type="predicted"/>
<dbReference type="EMBL" id="BJLA01000002">
    <property type="protein sequence ID" value="GEA30035.1"/>
    <property type="molecule type" value="Genomic_DNA"/>
</dbReference>
<feature type="transmembrane region" description="Helical" evidence="6">
    <location>
        <begin position="168"/>
        <end position="188"/>
    </location>
</feature>
<protein>
    <submittedName>
        <fullName evidence="7">Flippase</fullName>
    </submittedName>
</protein>
<feature type="transmembrane region" description="Helical" evidence="6">
    <location>
        <begin position="353"/>
        <end position="372"/>
    </location>
</feature>
<dbReference type="InterPro" id="IPR050833">
    <property type="entry name" value="Poly_Biosynth_Transport"/>
</dbReference>
<feature type="transmembrane region" description="Helical" evidence="6">
    <location>
        <begin position="232"/>
        <end position="249"/>
    </location>
</feature>
<organism evidence="7 8">
    <name type="scientific">Clostridium diolis</name>
    <dbReference type="NCBI Taxonomy" id="223919"/>
    <lineage>
        <taxon>Bacteria</taxon>
        <taxon>Bacillati</taxon>
        <taxon>Bacillota</taxon>
        <taxon>Clostridia</taxon>
        <taxon>Eubacteriales</taxon>
        <taxon>Clostridiaceae</taxon>
        <taxon>Clostridium</taxon>
    </lineage>
</organism>
<dbReference type="GO" id="GO:0005886">
    <property type="term" value="C:plasma membrane"/>
    <property type="evidence" value="ECO:0007669"/>
    <property type="project" value="UniProtKB-SubCell"/>
</dbReference>
<accession>A0AAV3VVL3</accession>
<name>A0AAV3VVL3_9CLOT</name>
<evidence type="ECO:0000256" key="2">
    <source>
        <dbReference type="ARBA" id="ARBA00022475"/>
    </source>
</evidence>
<dbReference type="PANTHER" id="PTHR30250">
    <property type="entry name" value="PST FAMILY PREDICTED COLANIC ACID TRANSPORTER"/>
    <property type="match status" value="1"/>
</dbReference>
<keyword evidence="3 6" id="KW-0812">Transmembrane</keyword>
<dbReference type="Proteomes" id="UP000325212">
    <property type="component" value="Unassembled WGS sequence"/>
</dbReference>
<comment type="caution">
    <text evidence="7">The sequence shown here is derived from an EMBL/GenBank/DDBJ whole genome shotgun (WGS) entry which is preliminary data.</text>
</comment>
<evidence type="ECO:0000256" key="4">
    <source>
        <dbReference type="ARBA" id="ARBA00022989"/>
    </source>
</evidence>
<evidence type="ECO:0000313" key="7">
    <source>
        <dbReference type="EMBL" id="GEA30035.1"/>
    </source>
</evidence>
<feature type="transmembrane region" description="Helical" evidence="6">
    <location>
        <begin position="140"/>
        <end position="162"/>
    </location>
</feature>
<dbReference type="RefSeq" id="WP_039771267.1">
    <property type="nucleotide sequence ID" value="NZ_BJLA01000002.1"/>
</dbReference>
<dbReference type="Pfam" id="PF01943">
    <property type="entry name" value="Polysacc_synt"/>
    <property type="match status" value="1"/>
</dbReference>
<keyword evidence="4 6" id="KW-1133">Transmembrane helix</keyword>
<feature type="transmembrane region" description="Helical" evidence="6">
    <location>
        <begin position="42"/>
        <end position="64"/>
    </location>
</feature>
<comment type="subcellular location">
    <subcellularLocation>
        <location evidence="1">Cell membrane</location>
        <topology evidence="1">Multi-pass membrane protein</topology>
    </subcellularLocation>
</comment>
<gene>
    <name evidence="7" type="ORF">CDIOL_09580</name>
</gene>
<feature type="transmembrane region" description="Helical" evidence="6">
    <location>
        <begin position="12"/>
        <end position="36"/>
    </location>
</feature>
<feature type="transmembrane region" description="Helical" evidence="6">
    <location>
        <begin position="209"/>
        <end position="226"/>
    </location>
</feature>
<feature type="transmembrane region" description="Helical" evidence="6">
    <location>
        <begin position="112"/>
        <end position="133"/>
    </location>
</feature>
<dbReference type="InterPro" id="IPR002797">
    <property type="entry name" value="Polysacc_synth"/>
</dbReference>